<evidence type="ECO:0000256" key="2">
    <source>
        <dbReference type="SAM" id="Phobius"/>
    </source>
</evidence>
<evidence type="ECO:0000313" key="4">
    <source>
        <dbReference type="Proteomes" id="UP000693970"/>
    </source>
</evidence>
<dbReference type="Pfam" id="PF02654">
    <property type="entry name" value="CobS"/>
    <property type="match status" value="1"/>
</dbReference>
<reference evidence="3" key="1">
    <citation type="journal article" date="2021" name="Sci. Rep.">
        <title>Diploid genomic architecture of Nitzschia inconspicua, an elite biomass production diatom.</title>
        <authorList>
            <person name="Oliver A."/>
            <person name="Podell S."/>
            <person name="Pinowska A."/>
            <person name="Traller J.C."/>
            <person name="Smith S.R."/>
            <person name="McClure R."/>
            <person name="Beliaev A."/>
            <person name="Bohutskyi P."/>
            <person name="Hill E.A."/>
            <person name="Rabines A."/>
            <person name="Zheng H."/>
            <person name="Allen L.Z."/>
            <person name="Kuo A."/>
            <person name="Grigoriev I.V."/>
            <person name="Allen A.E."/>
            <person name="Hazlebeck D."/>
            <person name="Allen E.E."/>
        </authorList>
    </citation>
    <scope>NUCLEOTIDE SEQUENCE</scope>
    <source>
        <strain evidence="3">Hildebrandi</strain>
    </source>
</reference>
<keyword evidence="3" id="KW-0808">Transferase</keyword>
<accession>A0A9K3L630</accession>
<feature type="transmembrane region" description="Helical" evidence="2">
    <location>
        <begin position="272"/>
        <end position="292"/>
    </location>
</feature>
<dbReference type="GO" id="GO:0051073">
    <property type="term" value="F:adenosylcobinamide-GDP ribazoletransferase activity"/>
    <property type="evidence" value="ECO:0007669"/>
    <property type="project" value="InterPro"/>
</dbReference>
<name>A0A9K3L630_9STRA</name>
<dbReference type="EMBL" id="JAGRRH010000015">
    <property type="protein sequence ID" value="KAG7356359.1"/>
    <property type="molecule type" value="Genomic_DNA"/>
</dbReference>
<dbReference type="InterPro" id="IPR003200">
    <property type="entry name" value="Nict_dMeBzImd_PRibTrfase"/>
</dbReference>
<dbReference type="PANTHER" id="PTHR43463:SF1">
    <property type="entry name" value="NICOTINATE-NUCLEOTIDE--DIMETHYLBENZIMIDAZOLE PHOSPHORIBOSYLTRANSFERASE"/>
    <property type="match status" value="1"/>
</dbReference>
<keyword evidence="2" id="KW-0472">Membrane</keyword>
<dbReference type="OrthoDB" id="2157177at2759"/>
<dbReference type="AlphaFoldDB" id="A0A9K3L630"/>
<feature type="transmembrane region" description="Helical" evidence="2">
    <location>
        <begin position="361"/>
        <end position="380"/>
    </location>
</feature>
<feature type="transmembrane region" description="Helical" evidence="2">
    <location>
        <begin position="246"/>
        <end position="266"/>
    </location>
</feature>
<dbReference type="Pfam" id="PF02277">
    <property type="entry name" value="DBI_PRT"/>
    <property type="match status" value="1"/>
</dbReference>
<protein>
    <submittedName>
        <fullName evidence="3">Nicotinate-nucleotide-dimethylbenzimidazole phosphoribosyltransferase</fullName>
    </submittedName>
</protein>
<feature type="transmembrane region" description="Helical" evidence="2">
    <location>
        <begin position="65"/>
        <end position="82"/>
    </location>
</feature>
<dbReference type="HAMAP" id="MF_00719">
    <property type="entry name" value="CobS"/>
    <property type="match status" value="1"/>
</dbReference>
<organism evidence="3 4">
    <name type="scientific">Nitzschia inconspicua</name>
    <dbReference type="NCBI Taxonomy" id="303405"/>
    <lineage>
        <taxon>Eukaryota</taxon>
        <taxon>Sar</taxon>
        <taxon>Stramenopiles</taxon>
        <taxon>Ochrophyta</taxon>
        <taxon>Bacillariophyta</taxon>
        <taxon>Bacillariophyceae</taxon>
        <taxon>Bacillariophycidae</taxon>
        <taxon>Bacillariales</taxon>
        <taxon>Bacillariaceae</taxon>
        <taxon>Nitzschia</taxon>
    </lineage>
</organism>
<feature type="transmembrane region" description="Helical" evidence="2">
    <location>
        <begin position="88"/>
        <end position="111"/>
    </location>
</feature>
<dbReference type="CDD" id="cd02439">
    <property type="entry name" value="DMB-PRT_CobT"/>
    <property type="match status" value="1"/>
</dbReference>
<keyword evidence="2" id="KW-0812">Transmembrane</keyword>
<gene>
    <name evidence="3" type="ORF">IV203_001045</name>
</gene>
<comment type="caution">
    <text evidence="3">The sequence shown here is derived from an EMBL/GenBank/DDBJ whole genome shotgun (WGS) entry which is preliminary data.</text>
</comment>
<dbReference type="PANTHER" id="PTHR43463">
    <property type="entry name" value="NICOTINATE-NUCLEOTIDE--DIMETHYLBENZIMIDAZOLE PHOSPHORIBOSYLTRANSFERASE"/>
    <property type="match status" value="1"/>
</dbReference>
<evidence type="ECO:0000256" key="1">
    <source>
        <dbReference type="SAM" id="MobiDB-lite"/>
    </source>
</evidence>
<sequence>MASLSSPSSGDCDRSSIRSTTVLDRGTVESRGFGGVLGQTKDDIAAEIETFLEENSLSLRTETRCFWSIFIFVTTLPGPAWVECHPGFLMKGMCYFPVVGSIIGILVAIVFDFGRDVIELPSVVAAALCTAASFRWTGCLHEDGLADSADGIGGGWTRQQILRIMTDTRLGTFGSAALILYVFTKLELLAALNNSVWRTYHSEGAGPALVVCHAMSRLTAPYLINQNVYVEEDGPKSHFYSFMIRAKFLVSVPRVLFSVLFCYGVARNFYGSAVSLYLIAITWVCAEVAGYYGRYKLGGVMGDYLGAVTCITEVTLLASILSRQITFDLFSKMYHHMTIPFDGQNISDLILKLGEDSKTGSLLRLLAVAVALPLWSWIMAPPKVSKSDSSTIESAEPKTRKVSPEKAKAQAVLSSPSSTFHDKYDACLNYIDALAKPVGSLGTLEEWAARLCALQGSLEPKADPVGCIIFAGDHGVAKSIDDGGESCSLYPQPVTRAILTGLQHGVAGASVLANEASLTVVDVGVAGDPFDGPVVRSSPNKVVGGTRSFCTDDALTAEESDLCILAGRKSLVEMVEKKGCKIIALGEVGIGNTTSASAIIAALSGEPVENVCGGGAFASRTADESAIKKKVDIVSRALKRHKDTLKESAIVLSKLGGAEIAALVGAMLEASDRSIPVLVDGFIVSVAALVAVGVKPSVCNVLFFSTRSAEKGQLVAVHQIQQMAKKCNLPTPTDPILSMGLRMGEGTGALLATPILQSAATMVANMATIQEILSS</sequence>
<dbReference type="Proteomes" id="UP000693970">
    <property type="component" value="Unassembled WGS sequence"/>
</dbReference>
<proteinExistence type="inferred from homology"/>
<keyword evidence="4" id="KW-1185">Reference proteome</keyword>
<evidence type="ECO:0000313" key="3">
    <source>
        <dbReference type="EMBL" id="KAG7356359.1"/>
    </source>
</evidence>
<feature type="transmembrane region" description="Helical" evidence="2">
    <location>
        <begin position="304"/>
        <end position="325"/>
    </location>
</feature>
<feature type="region of interest" description="Disordered" evidence="1">
    <location>
        <begin position="384"/>
        <end position="405"/>
    </location>
</feature>
<dbReference type="GO" id="GO:0008939">
    <property type="term" value="F:nicotinate-nucleotide-dimethylbenzimidazole phosphoribosyltransferase activity"/>
    <property type="evidence" value="ECO:0007669"/>
    <property type="project" value="InterPro"/>
</dbReference>
<dbReference type="GO" id="GO:0008818">
    <property type="term" value="F:cobalamin 5'-phosphate synthase activity"/>
    <property type="evidence" value="ECO:0007669"/>
    <property type="project" value="InterPro"/>
</dbReference>
<dbReference type="InterPro" id="IPR003805">
    <property type="entry name" value="CobS"/>
</dbReference>
<feature type="compositionally biased region" description="Basic and acidic residues" evidence="1">
    <location>
        <begin position="395"/>
        <end position="405"/>
    </location>
</feature>
<keyword evidence="3" id="KW-0328">Glycosyltransferase</keyword>
<reference evidence="3" key="2">
    <citation type="submission" date="2021-04" db="EMBL/GenBank/DDBJ databases">
        <authorList>
            <person name="Podell S."/>
        </authorList>
    </citation>
    <scope>NUCLEOTIDE SEQUENCE</scope>
    <source>
        <strain evidence="3">Hildebrandi</strain>
    </source>
</reference>
<keyword evidence="2" id="KW-1133">Transmembrane helix</keyword>